<dbReference type="Gene3D" id="3.40.50.720">
    <property type="entry name" value="NAD(P)-binding Rossmann-like Domain"/>
    <property type="match status" value="1"/>
</dbReference>
<organism evidence="3 4">
    <name type="scientific">Litoribacillus peritrichatus</name>
    <dbReference type="NCBI Taxonomy" id="718191"/>
    <lineage>
        <taxon>Bacteria</taxon>
        <taxon>Pseudomonadati</taxon>
        <taxon>Pseudomonadota</taxon>
        <taxon>Gammaproteobacteria</taxon>
        <taxon>Oceanospirillales</taxon>
        <taxon>Oceanospirillaceae</taxon>
        <taxon>Litoribacillus</taxon>
    </lineage>
</organism>
<keyword evidence="4" id="KW-1185">Reference proteome</keyword>
<dbReference type="Proteomes" id="UP001501565">
    <property type="component" value="Unassembled WGS sequence"/>
</dbReference>
<evidence type="ECO:0000313" key="4">
    <source>
        <dbReference type="Proteomes" id="UP001501565"/>
    </source>
</evidence>
<gene>
    <name evidence="3" type="ORF">GCM10022277_15620</name>
</gene>
<name>A0ABP7MGQ8_9GAMM</name>
<dbReference type="RefSeq" id="WP_344797201.1">
    <property type="nucleotide sequence ID" value="NZ_BAABBN010000004.1"/>
</dbReference>
<evidence type="ECO:0000313" key="3">
    <source>
        <dbReference type="EMBL" id="GAA3920795.1"/>
    </source>
</evidence>
<dbReference type="Pfam" id="PF02625">
    <property type="entry name" value="XdhC_CoxI"/>
    <property type="match status" value="1"/>
</dbReference>
<evidence type="ECO:0000259" key="2">
    <source>
        <dbReference type="Pfam" id="PF13478"/>
    </source>
</evidence>
<dbReference type="InterPro" id="IPR003777">
    <property type="entry name" value="XdhC_CoxI"/>
</dbReference>
<protein>
    <submittedName>
        <fullName evidence="3">XdhC/CoxI family protein</fullName>
    </submittedName>
</protein>
<dbReference type="EMBL" id="BAABBN010000004">
    <property type="protein sequence ID" value="GAA3920795.1"/>
    <property type="molecule type" value="Genomic_DNA"/>
</dbReference>
<feature type="domain" description="XdhC- CoxI" evidence="1">
    <location>
        <begin position="17"/>
        <end position="81"/>
    </location>
</feature>
<accession>A0ABP7MGQ8</accession>
<dbReference type="PANTHER" id="PTHR30388">
    <property type="entry name" value="ALDEHYDE OXIDOREDUCTASE MOLYBDENUM COFACTOR ASSEMBLY PROTEIN"/>
    <property type="match status" value="1"/>
</dbReference>
<dbReference type="PANTHER" id="PTHR30388:SF4">
    <property type="entry name" value="MOLYBDENUM COFACTOR INSERTION CHAPERONE PAOD"/>
    <property type="match status" value="1"/>
</dbReference>
<dbReference type="Pfam" id="PF13478">
    <property type="entry name" value="XdhC_C"/>
    <property type="match status" value="1"/>
</dbReference>
<sequence>MANHISHLLSIWIDRKDQTEWVLGTVVRTQGSSYRKAGAMMLFSGEGDQLGLLSGGCLESDIQRHARKVMLTGQPKAVTYDGNDEDDISFQLGIGCGGVVDILLQPITKHNDYLALEHMHHALASGKGGVYVLDTRASGDGLANQFHADDQKNTDTGSPSGHLLGLSGYSLPIPVKPRTHLLIIGGGVDARPLAHMASELGWQTTVWDPRPANARPSFFESVDHLLRHGIDCLSQYLNTYPVDAAVVMSHSITLDSSAVEVLAPFELNYLAMLGPVHRRQQVLDNAGINTSDRFQRLARYVAGPAGLDLGGELPESIALSILAECQAVLEGRSAQSLSLTLAPEDRLTKQLVSNG</sequence>
<evidence type="ECO:0000259" key="1">
    <source>
        <dbReference type="Pfam" id="PF02625"/>
    </source>
</evidence>
<comment type="caution">
    <text evidence="3">The sequence shown here is derived from an EMBL/GenBank/DDBJ whole genome shotgun (WGS) entry which is preliminary data.</text>
</comment>
<dbReference type="InterPro" id="IPR052698">
    <property type="entry name" value="MoCofactor_Util/Proc"/>
</dbReference>
<feature type="domain" description="XdhC Rossmann" evidence="2">
    <location>
        <begin position="181"/>
        <end position="325"/>
    </location>
</feature>
<dbReference type="InterPro" id="IPR027051">
    <property type="entry name" value="XdhC_Rossmann_dom"/>
</dbReference>
<reference evidence="4" key="1">
    <citation type="journal article" date="2019" name="Int. J. Syst. Evol. Microbiol.">
        <title>The Global Catalogue of Microorganisms (GCM) 10K type strain sequencing project: providing services to taxonomists for standard genome sequencing and annotation.</title>
        <authorList>
            <consortium name="The Broad Institute Genomics Platform"/>
            <consortium name="The Broad Institute Genome Sequencing Center for Infectious Disease"/>
            <person name="Wu L."/>
            <person name="Ma J."/>
        </authorList>
    </citation>
    <scope>NUCLEOTIDE SEQUENCE [LARGE SCALE GENOMIC DNA]</scope>
    <source>
        <strain evidence="4">JCM 17551</strain>
    </source>
</reference>
<proteinExistence type="predicted"/>